<accession>A0AAV9I157</accession>
<dbReference type="Proteomes" id="UP001321749">
    <property type="component" value="Unassembled WGS sequence"/>
</dbReference>
<dbReference type="GO" id="GO:0005524">
    <property type="term" value="F:ATP binding"/>
    <property type="evidence" value="ECO:0007669"/>
    <property type="project" value="UniProtKB-UniRule"/>
</dbReference>
<dbReference type="GO" id="GO:0005634">
    <property type="term" value="C:nucleus"/>
    <property type="evidence" value="ECO:0007669"/>
    <property type="project" value="TreeGrafter"/>
</dbReference>
<dbReference type="EMBL" id="MU864932">
    <property type="protein sequence ID" value="KAK4466343.1"/>
    <property type="molecule type" value="Genomic_DNA"/>
</dbReference>
<dbReference type="InterPro" id="IPR017441">
    <property type="entry name" value="Protein_kinase_ATP_BS"/>
</dbReference>
<proteinExistence type="predicted"/>
<dbReference type="GO" id="GO:0043484">
    <property type="term" value="P:regulation of RNA splicing"/>
    <property type="evidence" value="ECO:0007669"/>
    <property type="project" value="TreeGrafter"/>
</dbReference>
<dbReference type="SMART" id="SM00220">
    <property type="entry name" value="S_TKc"/>
    <property type="match status" value="1"/>
</dbReference>
<evidence type="ECO:0000256" key="2">
    <source>
        <dbReference type="ARBA" id="ARBA00022679"/>
    </source>
</evidence>
<name>A0AAV9I157_9PEZI</name>
<keyword evidence="3 6" id="KW-0547">Nucleotide-binding</keyword>
<evidence type="ECO:0000256" key="4">
    <source>
        <dbReference type="ARBA" id="ARBA00022777"/>
    </source>
</evidence>
<dbReference type="PANTHER" id="PTHR45646">
    <property type="entry name" value="SERINE/THREONINE-PROTEIN KINASE DOA-RELATED"/>
    <property type="match status" value="1"/>
</dbReference>
<evidence type="ECO:0000256" key="6">
    <source>
        <dbReference type="PROSITE-ProRule" id="PRU10141"/>
    </source>
</evidence>
<keyword evidence="4 8" id="KW-0418">Kinase</keyword>
<dbReference type="PANTHER" id="PTHR45646:SF11">
    <property type="entry name" value="SERINE_THREONINE-PROTEIN KINASE DOA"/>
    <property type="match status" value="1"/>
</dbReference>
<protein>
    <submittedName>
        <fullName evidence="8">Kinase-like domain-containing protein</fullName>
    </submittedName>
</protein>
<dbReference type="SUPFAM" id="SSF56112">
    <property type="entry name" value="Protein kinase-like (PK-like)"/>
    <property type="match status" value="1"/>
</dbReference>
<dbReference type="GO" id="GO:0004674">
    <property type="term" value="F:protein serine/threonine kinase activity"/>
    <property type="evidence" value="ECO:0007669"/>
    <property type="project" value="UniProtKB-KW"/>
</dbReference>
<gene>
    <name evidence="8" type="ORF">QBC42DRAFT_327706</name>
</gene>
<evidence type="ECO:0000256" key="5">
    <source>
        <dbReference type="ARBA" id="ARBA00022840"/>
    </source>
</evidence>
<dbReference type="Gene3D" id="1.10.510.10">
    <property type="entry name" value="Transferase(Phosphotransferase) domain 1"/>
    <property type="match status" value="1"/>
</dbReference>
<feature type="binding site" evidence="6">
    <location>
        <position position="67"/>
    </location>
    <ligand>
        <name>ATP</name>
        <dbReference type="ChEBI" id="CHEBI:30616"/>
    </ligand>
</feature>
<keyword evidence="1" id="KW-0723">Serine/threonine-protein kinase</keyword>
<evidence type="ECO:0000256" key="1">
    <source>
        <dbReference type="ARBA" id="ARBA00022527"/>
    </source>
</evidence>
<dbReference type="Gene3D" id="3.30.200.20">
    <property type="entry name" value="Phosphorylase Kinase, domain 1"/>
    <property type="match status" value="1"/>
</dbReference>
<feature type="domain" description="Protein kinase" evidence="7">
    <location>
        <begin position="38"/>
        <end position="396"/>
    </location>
</feature>
<keyword evidence="9" id="KW-1185">Reference proteome</keyword>
<dbReference type="InterPro" id="IPR011009">
    <property type="entry name" value="Kinase-like_dom_sf"/>
</dbReference>
<evidence type="ECO:0000256" key="3">
    <source>
        <dbReference type="ARBA" id="ARBA00022741"/>
    </source>
</evidence>
<evidence type="ECO:0000259" key="7">
    <source>
        <dbReference type="PROSITE" id="PS50011"/>
    </source>
</evidence>
<comment type="caution">
    <text evidence="8">The sequence shown here is derived from an EMBL/GenBank/DDBJ whole genome shotgun (WGS) entry which is preliminary data.</text>
</comment>
<dbReference type="InterPro" id="IPR000719">
    <property type="entry name" value="Prot_kinase_dom"/>
</dbReference>
<dbReference type="Pfam" id="PF00069">
    <property type="entry name" value="Pkinase"/>
    <property type="match status" value="2"/>
</dbReference>
<keyword evidence="5 6" id="KW-0067">ATP-binding</keyword>
<dbReference type="InterPro" id="IPR051175">
    <property type="entry name" value="CLK_kinases"/>
</dbReference>
<dbReference type="PROSITE" id="PS50011">
    <property type="entry name" value="PROTEIN_KINASE_DOM"/>
    <property type="match status" value="1"/>
</dbReference>
<dbReference type="AlphaFoldDB" id="A0AAV9I157"/>
<dbReference type="PROSITE" id="PS00107">
    <property type="entry name" value="PROTEIN_KINASE_ATP"/>
    <property type="match status" value="1"/>
</dbReference>
<reference evidence="8" key="1">
    <citation type="journal article" date="2023" name="Mol. Phylogenet. Evol.">
        <title>Genome-scale phylogeny and comparative genomics of the fungal order Sordariales.</title>
        <authorList>
            <person name="Hensen N."/>
            <person name="Bonometti L."/>
            <person name="Westerberg I."/>
            <person name="Brannstrom I.O."/>
            <person name="Guillou S."/>
            <person name="Cros-Aarteil S."/>
            <person name="Calhoun S."/>
            <person name="Haridas S."/>
            <person name="Kuo A."/>
            <person name="Mondo S."/>
            <person name="Pangilinan J."/>
            <person name="Riley R."/>
            <person name="LaButti K."/>
            <person name="Andreopoulos B."/>
            <person name="Lipzen A."/>
            <person name="Chen C."/>
            <person name="Yan M."/>
            <person name="Daum C."/>
            <person name="Ng V."/>
            <person name="Clum A."/>
            <person name="Steindorff A."/>
            <person name="Ohm R.A."/>
            <person name="Martin F."/>
            <person name="Silar P."/>
            <person name="Natvig D.O."/>
            <person name="Lalanne C."/>
            <person name="Gautier V."/>
            <person name="Ament-Velasquez S.L."/>
            <person name="Kruys A."/>
            <person name="Hutchinson M.I."/>
            <person name="Powell A.J."/>
            <person name="Barry K."/>
            <person name="Miller A.N."/>
            <person name="Grigoriev I.V."/>
            <person name="Debuchy R."/>
            <person name="Gladieux P."/>
            <person name="Hiltunen Thoren M."/>
            <person name="Johannesson H."/>
        </authorList>
    </citation>
    <scope>NUCLEOTIDE SEQUENCE</scope>
    <source>
        <strain evidence="8">PSN324</strain>
    </source>
</reference>
<keyword evidence="2" id="KW-0808">Transferase</keyword>
<sequence length="408" mass="45472">MVNIFEHKIGVAAEELSRYCPGGYHPIHLHDALDNGRYEVLHKLGFGAFATVWLARDNHTNKNVAVKVVTADKSSETNRELGILQAVKDRGNPDHPGYKHVSHLLGSFHIQGPNGRHLCVVLDILGPSTSSVADRCTNYRLEAGRARSISRQLLLAVDYLHGVNVAHGDIHMGNILFRLPDFEAASLETIIQHLGPPEVGKIERLDGKPLEPGIPEYLVEPVDFDREMYPRLGEINLVDFGESFFSDNPPTRISTPPSHHPPELVFQHTLSKAVDIWNLGSTTYELVIGRTPFEADFDNTRLIPQFQKVVGGVPKQWILDALASGVLKDQPDWPIAEDFAPLEEEIRRSYSNGFQSKTLQLGEAELEILGKYLRKLLVVCPNDRATTRQLLDDPWVVSQGESNEGESV</sequence>
<evidence type="ECO:0000313" key="8">
    <source>
        <dbReference type="EMBL" id="KAK4466343.1"/>
    </source>
</evidence>
<reference evidence="8" key="2">
    <citation type="submission" date="2023-06" db="EMBL/GenBank/DDBJ databases">
        <authorList>
            <consortium name="Lawrence Berkeley National Laboratory"/>
            <person name="Mondo S.J."/>
            <person name="Hensen N."/>
            <person name="Bonometti L."/>
            <person name="Westerberg I."/>
            <person name="Brannstrom I.O."/>
            <person name="Guillou S."/>
            <person name="Cros-Aarteil S."/>
            <person name="Calhoun S."/>
            <person name="Haridas S."/>
            <person name="Kuo A."/>
            <person name="Pangilinan J."/>
            <person name="Riley R."/>
            <person name="Labutti K."/>
            <person name="Andreopoulos B."/>
            <person name="Lipzen A."/>
            <person name="Chen C."/>
            <person name="Yanf M."/>
            <person name="Daum C."/>
            <person name="Ng V."/>
            <person name="Clum A."/>
            <person name="Steindorff A."/>
            <person name="Ohm R."/>
            <person name="Martin F."/>
            <person name="Silar P."/>
            <person name="Natvig D."/>
            <person name="Lalanne C."/>
            <person name="Gautier V."/>
            <person name="Ament-Velasquez S.L."/>
            <person name="Kruys A."/>
            <person name="Hutchinson M.I."/>
            <person name="Powell A.J."/>
            <person name="Barry K."/>
            <person name="Miller A.N."/>
            <person name="Grigoriev I.V."/>
            <person name="Debuchy R."/>
            <person name="Gladieux P."/>
            <person name="Thoren M.H."/>
            <person name="Johannesson H."/>
        </authorList>
    </citation>
    <scope>NUCLEOTIDE SEQUENCE</scope>
    <source>
        <strain evidence="8">PSN324</strain>
    </source>
</reference>
<evidence type="ECO:0000313" key="9">
    <source>
        <dbReference type="Proteomes" id="UP001321749"/>
    </source>
</evidence>
<organism evidence="8 9">
    <name type="scientific">Cladorrhinum samala</name>
    <dbReference type="NCBI Taxonomy" id="585594"/>
    <lineage>
        <taxon>Eukaryota</taxon>
        <taxon>Fungi</taxon>
        <taxon>Dikarya</taxon>
        <taxon>Ascomycota</taxon>
        <taxon>Pezizomycotina</taxon>
        <taxon>Sordariomycetes</taxon>
        <taxon>Sordariomycetidae</taxon>
        <taxon>Sordariales</taxon>
        <taxon>Podosporaceae</taxon>
        <taxon>Cladorrhinum</taxon>
    </lineage>
</organism>